<evidence type="ECO:0000313" key="3">
    <source>
        <dbReference type="EMBL" id="EKO33092.1"/>
    </source>
</evidence>
<name>A0A0E2BCK4_9LEPT</name>
<dbReference type="RefSeq" id="WP_004477539.1">
    <property type="nucleotide sequence ID" value="NZ_AHON02000059.1"/>
</dbReference>
<proteinExistence type="predicted"/>
<reference evidence="3" key="1">
    <citation type="submission" date="2012-10" db="EMBL/GenBank/DDBJ databases">
        <authorList>
            <person name="Harkins D.M."/>
            <person name="Durkin A.S."/>
            <person name="Brinkac L.M."/>
            <person name="Haft D.H."/>
            <person name="Selengut J.D."/>
            <person name="Sanka R."/>
            <person name="DePew J."/>
            <person name="Purushe J."/>
            <person name="Matthias M.A."/>
            <person name="Vinetz J.M."/>
            <person name="Sutton G.G."/>
            <person name="Nierman W.C."/>
            <person name="Fouts D.E."/>
        </authorList>
    </citation>
    <scope>NUCLEOTIDE SEQUENCE [LARGE SCALE GENOMIC DNA]</scope>
    <source>
        <strain evidence="3">MOR084</strain>
    </source>
</reference>
<dbReference type="EMBL" id="AHON02000059">
    <property type="protein sequence ID" value="EKO33092.1"/>
    <property type="molecule type" value="Genomic_DNA"/>
</dbReference>
<organism evidence="3 4">
    <name type="scientific">Leptospira santarosai str. MOR084</name>
    <dbReference type="NCBI Taxonomy" id="1049984"/>
    <lineage>
        <taxon>Bacteria</taxon>
        <taxon>Pseudomonadati</taxon>
        <taxon>Spirochaetota</taxon>
        <taxon>Spirochaetia</taxon>
        <taxon>Leptospirales</taxon>
        <taxon>Leptospiraceae</taxon>
        <taxon>Leptospira</taxon>
    </lineage>
</organism>
<keyword evidence="4" id="KW-1185">Reference proteome</keyword>
<dbReference type="InterPro" id="IPR024534">
    <property type="entry name" value="JetD_C"/>
</dbReference>
<gene>
    <name evidence="3" type="ORF">LEP1GSC179_3843</name>
</gene>
<dbReference type="Proteomes" id="UP000006329">
    <property type="component" value="Unassembled WGS sequence"/>
</dbReference>
<evidence type="ECO:0000259" key="1">
    <source>
        <dbReference type="Pfam" id="PF09983"/>
    </source>
</evidence>
<dbReference type="Pfam" id="PF09983">
    <property type="entry name" value="JetD_C"/>
    <property type="match status" value="1"/>
</dbReference>
<dbReference type="Pfam" id="PF11795">
    <property type="entry name" value="DUF3322"/>
    <property type="match status" value="1"/>
</dbReference>
<comment type="caution">
    <text evidence="3">The sequence shown here is derived from an EMBL/GenBank/DDBJ whole genome shotgun (WGS) entry which is preliminary data.</text>
</comment>
<protein>
    <submittedName>
        <fullName evidence="3">PF09983 family protein</fullName>
    </submittedName>
</protein>
<evidence type="ECO:0000313" key="4">
    <source>
        <dbReference type="Proteomes" id="UP000006329"/>
    </source>
</evidence>
<evidence type="ECO:0000259" key="2">
    <source>
        <dbReference type="Pfam" id="PF11795"/>
    </source>
</evidence>
<dbReference type="AlphaFoldDB" id="A0A0E2BCK4"/>
<accession>A0A0E2BCK4</accession>
<feature type="domain" description="DUF3322" evidence="2">
    <location>
        <begin position="5"/>
        <end position="184"/>
    </location>
</feature>
<feature type="domain" description="Wadjet protein JetD C-terminal" evidence="1">
    <location>
        <begin position="201"/>
        <end position="385"/>
    </location>
</feature>
<sequence length="392" mass="45473">MISPEILRKRSLAYYHNELLRSIVLGGVLFPWEISIGKVLPEEILKNPSLLRELRAESKENKGFGFRIVFRSKETRKYGIQTIPTKIVFDTEDDFLRFTKKKDEFLSYSTDCTLILSVLPELKDWILKNTLSVIEESGKWESILSVCSYFLEYRNPGLYIRELPIRIPTKFIEENKKVLRSLLDFLLPEIADAKDFETRYGLKKAEPLVRFRILDLEIAKSSTGGLTDLSIPVRDFRKLELSGCGRVFILENKTNFANLFNFLSFPQLKGTISIFGQGFGLNVLKDCNWLEKMEIFYWGDLDVQGFEILSQLREQYPQSRSFLMDLKTFVRFRDFAVDGISSSKSSEPKFLTPPERETWKYLSSLDSKNRLEQEKIPHEYVQEVLSGLGGSQ</sequence>
<dbReference type="InterPro" id="IPR024537">
    <property type="entry name" value="DUF3322"/>
</dbReference>